<dbReference type="Pfam" id="PF00498">
    <property type="entry name" value="FHA"/>
    <property type="match status" value="1"/>
</dbReference>
<dbReference type="SUPFAM" id="SSF49879">
    <property type="entry name" value="SMAD/FHA domain"/>
    <property type="match status" value="1"/>
</dbReference>
<dbReference type="PANTHER" id="PTHR23308">
    <property type="entry name" value="NUCLEAR INHIBITOR OF PROTEIN PHOSPHATASE-1"/>
    <property type="match status" value="1"/>
</dbReference>
<evidence type="ECO:0000256" key="2">
    <source>
        <dbReference type="SAM" id="MobiDB-lite"/>
    </source>
</evidence>
<dbReference type="EMBL" id="JBHSWH010000001">
    <property type="protein sequence ID" value="MFC6706897.1"/>
    <property type="molecule type" value="Genomic_DNA"/>
</dbReference>
<dbReference type="RefSeq" id="WP_382403573.1">
    <property type="nucleotide sequence ID" value="NZ_JBHSWH010000001.1"/>
</dbReference>
<sequence length="161" mass="17173">MMTNDDSDFVPGEAAADPAQEAGDATARFSATPVEETAPEQPRGTEVRLSSSDQATIDALRPGTALLLALRGPNSGARFLLDDAEVSVGRHPSSDIFLDDVTVSRRHAVFRRTDAGYAVTDIGSLNGTYVNGELVDSHDLTTRDEVMVGKFRLVFYGAPTS</sequence>
<comment type="caution">
    <text evidence="4">The sequence shown here is derived from an EMBL/GenBank/DDBJ whole genome shotgun (WGS) entry which is preliminary data.</text>
</comment>
<dbReference type="Proteomes" id="UP001596298">
    <property type="component" value="Unassembled WGS sequence"/>
</dbReference>
<name>A0ABW2AIX6_9MICO</name>
<evidence type="ECO:0000259" key="3">
    <source>
        <dbReference type="PROSITE" id="PS50006"/>
    </source>
</evidence>
<accession>A0ABW2AIX6</accession>
<dbReference type="InterPro" id="IPR008984">
    <property type="entry name" value="SMAD_FHA_dom_sf"/>
</dbReference>
<dbReference type="Gene3D" id="2.60.200.20">
    <property type="match status" value="1"/>
</dbReference>
<keyword evidence="1" id="KW-0597">Phosphoprotein</keyword>
<evidence type="ECO:0000313" key="5">
    <source>
        <dbReference type="Proteomes" id="UP001596298"/>
    </source>
</evidence>
<reference evidence="5" key="1">
    <citation type="journal article" date="2019" name="Int. J. Syst. Evol. Microbiol.">
        <title>The Global Catalogue of Microorganisms (GCM) 10K type strain sequencing project: providing services to taxonomists for standard genome sequencing and annotation.</title>
        <authorList>
            <consortium name="The Broad Institute Genomics Platform"/>
            <consortium name="The Broad Institute Genome Sequencing Center for Infectious Disease"/>
            <person name="Wu L."/>
            <person name="Ma J."/>
        </authorList>
    </citation>
    <scope>NUCLEOTIDE SEQUENCE [LARGE SCALE GENOMIC DNA]</scope>
    <source>
        <strain evidence="5">CCUG 58127</strain>
    </source>
</reference>
<keyword evidence="5" id="KW-1185">Reference proteome</keyword>
<dbReference type="InterPro" id="IPR050923">
    <property type="entry name" value="Cell_Proc_Reg/RNA_Proc"/>
</dbReference>
<proteinExistence type="predicted"/>
<feature type="compositionally biased region" description="Low complexity" evidence="2">
    <location>
        <begin position="11"/>
        <end position="27"/>
    </location>
</feature>
<evidence type="ECO:0000256" key="1">
    <source>
        <dbReference type="ARBA" id="ARBA00022553"/>
    </source>
</evidence>
<organism evidence="4 5">
    <name type="scientific">Flexivirga alba</name>
    <dbReference type="NCBI Taxonomy" id="702742"/>
    <lineage>
        <taxon>Bacteria</taxon>
        <taxon>Bacillati</taxon>
        <taxon>Actinomycetota</taxon>
        <taxon>Actinomycetes</taxon>
        <taxon>Micrococcales</taxon>
        <taxon>Dermacoccaceae</taxon>
        <taxon>Flexivirga</taxon>
    </lineage>
</organism>
<protein>
    <submittedName>
        <fullName evidence="4">FHA domain-containing protein</fullName>
    </submittedName>
</protein>
<feature type="region of interest" description="Disordered" evidence="2">
    <location>
        <begin position="1"/>
        <end position="52"/>
    </location>
</feature>
<feature type="domain" description="FHA" evidence="3">
    <location>
        <begin position="86"/>
        <end position="135"/>
    </location>
</feature>
<gene>
    <name evidence="4" type="ORF">ACFQDH_16950</name>
</gene>
<dbReference type="PROSITE" id="PS50006">
    <property type="entry name" value="FHA_DOMAIN"/>
    <property type="match status" value="1"/>
</dbReference>
<evidence type="ECO:0000313" key="4">
    <source>
        <dbReference type="EMBL" id="MFC6706897.1"/>
    </source>
</evidence>
<dbReference type="InterPro" id="IPR000253">
    <property type="entry name" value="FHA_dom"/>
</dbReference>
<dbReference type="SMART" id="SM00240">
    <property type="entry name" value="FHA"/>
    <property type="match status" value="1"/>
</dbReference>